<keyword evidence="4" id="KW-1185">Reference proteome</keyword>
<sequence>MMSADRETDHPMAQHDIALLLADAADEVEIGIAPTQALIRGGRRRKARRWAVAAATTLVVTGSTGALAMTGLPGADGGDRGAPTATRPTLTASPPPLRPPTGVTLATGTDAGAPWHVTLDVWPAPVDVEDARSSMNAMVRYDETPGVNTPEELVGRSAWFVHRGTTTKDGVDQEHLTLQGLTGRDDTMSGKDIDAVAVPLSPFAEGPERLVIGHVAKTARQVTCTWKDGTTTKIDKAPVHTGADSDGLTLRTADGSPYHWFVCLAPTGTEYESAEVTG</sequence>
<keyword evidence="2" id="KW-1133">Transmembrane helix</keyword>
<accession>A0A117REZ3</accession>
<dbReference type="STRING" id="1943.AQJ64_07430"/>
<gene>
    <name evidence="3" type="ORF">AQJ64_07430</name>
</gene>
<feature type="transmembrane region" description="Helical" evidence="2">
    <location>
        <begin position="50"/>
        <end position="72"/>
    </location>
</feature>
<dbReference type="Proteomes" id="UP000052982">
    <property type="component" value="Unassembled WGS sequence"/>
</dbReference>
<keyword evidence="2" id="KW-0812">Transmembrane</keyword>
<protein>
    <submittedName>
        <fullName evidence="3">Uncharacterized protein</fullName>
    </submittedName>
</protein>
<reference evidence="3 4" key="1">
    <citation type="submission" date="2015-10" db="EMBL/GenBank/DDBJ databases">
        <title>Draft genome sequence of Streptomyces griseoruber DSM 40281, type strain for the species Streptomyces griseoruber.</title>
        <authorList>
            <person name="Ruckert C."/>
            <person name="Winkler A."/>
            <person name="Kalinowski J."/>
            <person name="Kampfer P."/>
            <person name="Glaeser S."/>
        </authorList>
    </citation>
    <scope>NUCLEOTIDE SEQUENCE [LARGE SCALE GENOMIC DNA]</scope>
    <source>
        <strain evidence="3 4">DSM 40281</strain>
    </source>
</reference>
<name>A0A117REZ3_9ACTN</name>
<comment type="caution">
    <text evidence="3">The sequence shown here is derived from an EMBL/GenBank/DDBJ whole genome shotgun (WGS) entry which is preliminary data.</text>
</comment>
<evidence type="ECO:0000256" key="2">
    <source>
        <dbReference type="SAM" id="Phobius"/>
    </source>
</evidence>
<proteinExistence type="predicted"/>
<keyword evidence="2" id="KW-0472">Membrane</keyword>
<evidence type="ECO:0000313" key="4">
    <source>
        <dbReference type="Proteomes" id="UP000052982"/>
    </source>
</evidence>
<evidence type="ECO:0000256" key="1">
    <source>
        <dbReference type="SAM" id="MobiDB-lite"/>
    </source>
</evidence>
<dbReference type="AlphaFoldDB" id="A0A117REZ3"/>
<dbReference type="EMBL" id="LMWW01000008">
    <property type="protein sequence ID" value="KUN87106.1"/>
    <property type="molecule type" value="Genomic_DNA"/>
</dbReference>
<organism evidence="3 4">
    <name type="scientific">Streptomyces griseoruber</name>
    <dbReference type="NCBI Taxonomy" id="1943"/>
    <lineage>
        <taxon>Bacteria</taxon>
        <taxon>Bacillati</taxon>
        <taxon>Actinomycetota</taxon>
        <taxon>Actinomycetes</taxon>
        <taxon>Kitasatosporales</taxon>
        <taxon>Streptomycetaceae</taxon>
        <taxon>Streptomyces</taxon>
    </lineage>
</organism>
<dbReference type="OrthoDB" id="4213889at2"/>
<feature type="region of interest" description="Disordered" evidence="1">
    <location>
        <begin position="72"/>
        <end position="99"/>
    </location>
</feature>
<evidence type="ECO:0000313" key="3">
    <source>
        <dbReference type="EMBL" id="KUN87106.1"/>
    </source>
</evidence>